<organism evidence="6 7">
    <name type="scientific">Hucho hucho</name>
    <name type="common">huchen</name>
    <dbReference type="NCBI Taxonomy" id="62062"/>
    <lineage>
        <taxon>Eukaryota</taxon>
        <taxon>Metazoa</taxon>
        <taxon>Chordata</taxon>
        <taxon>Craniata</taxon>
        <taxon>Vertebrata</taxon>
        <taxon>Euteleostomi</taxon>
        <taxon>Actinopterygii</taxon>
        <taxon>Neopterygii</taxon>
        <taxon>Teleostei</taxon>
        <taxon>Protacanthopterygii</taxon>
        <taxon>Salmoniformes</taxon>
        <taxon>Salmonidae</taxon>
        <taxon>Salmoninae</taxon>
        <taxon>Hucho</taxon>
    </lineage>
</organism>
<name>A0A4W5LPG3_9TELE</name>
<dbReference type="SUPFAM" id="SSF48552">
    <property type="entry name" value="Serum albumin-like"/>
    <property type="match status" value="2"/>
</dbReference>
<reference evidence="6" key="2">
    <citation type="submission" date="2025-05" db="UniProtKB">
        <authorList>
            <consortium name="Ensembl"/>
        </authorList>
    </citation>
    <scope>IDENTIFICATION</scope>
</reference>
<evidence type="ECO:0000259" key="5">
    <source>
        <dbReference type="PROSITE" id="PS51438"/>
    </source>
</evidence>
<evidence type="ECO:0000313" key="7">
    <source>
        <dbReference type="Proteomes" id="UP000314982"/>
    </source>
</evidence>
<proteinExistence type="predicted"/>
<sequence>MLPPHVILAIAKGYGEVLTTCCGEAEAQTCFDTKKATFQHAIAKRVAELKALCIVHKTFGDRVVKAKKLIQYSQKMPQASFQEMGGMVDKIVATVAPCCSGDMVTCMKERVNYVFSQPLNLSPL</sequence>
<dbReference type="PROSITE" id="PS51438">
    <property type="entry name" value="ALBUMIN_2"/>
    <property type="match status" value="2"/>
</dbReference>
<dbReference type="Gene3D" id="1.10.246.10">
    <property type="match status" value="2"/>
</dbReference>
<dbReference type="InterPro" id="IPR020858">
    <property type="entry name" value="Serum_albumin-like"/>
</dbReference>
<evidence type="ECO:0000256" key="4">
    <source>
        <dbReference type="ARBA" id="ARBA00023157"/>
    </source>
</evidence>
<comment type="subcellular location">
    <subcellularLocation>
        <location evidence="1">Secreted</location>
    </subcellularLocation>
</comment>
<reference evidence="7" key="1">
    <citation type="submission" date="2018-06" db="EMBL/GenBank/DDBJ databases">
        <title>Genome assembly of Danube salmon.</title>
        <authorList>
            <person name="Macqueen D.J."/>
            <person name="Gundappa M.K."/>
        </authorList>
    </citation>
    <scope>NUCLEOTIDE SEQUENCE [LARGE SCALE GENOMIC DNA]</scope>
</reference>
<dbReference type="PRINTS" id="PR00802">
    <property type="entry name" value="SERUMALBUMIN"/>
</dbReference>
<dbReference type="GeneTree" id="ENSGT00970000198459"/>
<dbReference type="Proteomes" id="UP000314982">
    <property type="component" value="Unassembled WGS sequence"/>
</dbReference>
<feature type="domain" description="Albumin" evidence="5">
    <location>
        <begin position="41"/>
        <end position="124"/>
    </location>
</feature>
<keyword evidence="3" id="KW-0677">Repeat</keyword>
<keyword evidence="7" id="KW-1185">Reference proteome</keyword>
<evidence type="ECO:0000256" key="3">
    <source>
        <dbReference type="ARBA" id="ARBA00022737"/>
    </source>
</evidence>
<feature type="domain" description="Albumin" evidence="5">
    <location>
        <begin position="1"/>
        <end position="40"/>
    </location>
</feature>
<dbReference type="InterPro" id="IPR000264">
    <property type="entry name" value="ALB/AFP/VDB"/>
</dbReference>
<dbReference type="Pfam" id="PF00273">
    <property type="entry name" value="Serum_albumin"/>
    <property type="match status" value="1"/>
</dbReference>
<dbReference type="AlphaFoldDB" id="A0A4W5LPG3"/>
<evidence type="ECO:0000313" key="6">
    <source>
        <dbReference type="Ensembl" id="ENSHHUP00000027792.1"/>
    </source>
</evidence>
<protein>
    <recommendedName>
        <fullName evidence="5">Albumin domain-containing protein</fullName>
    </recommendedName>
</protein>
<dbReference type="InterPro" id="IPR020857">
    <property type="entry name" value="Serum_albumin_CS"/>
</dbReference>
<dbReference type="PANTHER" id="PTHR11385:SF14">
    <property type="entry name" value="AFAMIN"/>
    <property type="match status" value="1"/>
</dbReference>
<evidence type="ECO:0000256" key="2">
    <source>
        <dbReference type="ARBA" id="ARBA00022525"/>
    </source>
</evidence>
<dbReference type="GO" id="GO:0036094">
    <property type="term" value="F:small molecule binding"/>
    <property type="evidence" value="ECO:0007669"/>
    <property type="project" value="TreeGrafter"/>
</dbReference>
<dbReference type="Ensembl" id="ENSHHUT00000028595.1">
    <property type="protein sequence ID" value="ENSHHUP00000027500.1"/>
    <property type="gene ID" value="ENSHHUG00000017432.1"/>
</dbReference>
<keyword evidence="4" id="KW-1015">Disulfide bond</keyword>
<evidence type="ECO:0000256" key="1">
    <source>
        <dbReference type="ARBA" id="ARBA00004613"/>
    </source>
</evidence>
<dbReference type="PANTHER" id="PTHR11385">
    <property type="entry name" value="SERUM ALBUMIN-RELATED"/>
    <property type="match status" value="1"/>
</dbReference>
<dbReference type="GO" id="GO:0005737">
    <property type="term" value="C:cytoplasm"/>
    <property type="evidence" value="ECO:0007669"/>
    <property type="project" value="TreeGrafter"/>
</dbReference>
<dbReference type="GO" id="GO:0072562">
    <property type="term" value="C:blood microparticle"/>
    <property type="evidence" value="ECO:0007669"/>
    <property type="project" value="TreeGrafter"/>
</dbReference>
<dbReference type="PROSITE" id="PS00212">
    <property type="entry name" value="ALBUMIN_1"/>
    <property type="match status" value="1"/>
</dbReference>
<dbReference type="STRING" id="62062.ENSHHUP00000027500"/>
<keyword evidence="2" id="KW-0964">Secreted</keyword>
<dbReference type="InterPro" id="IPR014760">
    <property type="entry name" value="Serum_albumin_N"/>
</dbReference>
<dbReference type="Ensembl" id="ENSHHUT00000028904.1">
    <property type="protein sequence ID" value="ENSHHUP00000027792.1"/>
    <property type="gene ID" value="ENSHHUG00000017665.1"/>
</dbReference>
<accession>A0A4W5LPG3</accession>